<sequence>MLHMVSGDGPALAEASGNFQQIGEGLKNMAQALCEDRDKQLKNWPQEAGTAAKNKLEELSKGIEGIAGTAHGVADTLTMWSIVMQVIEETIKAIISELVFWCIYAWLPALASSVFSFGASVAATMANTVGHVATALSKAFEWLGKLFPPLKRFATFLDTWGERLQGFKGALNAYKAAWESPLGLSGTARRFQEMNLGQAVLHSVKEGGYKAVEETIGLNPGSMGSGVEKVKGVTGMIDKMRERKDNVDDIFTDGEDDKYTTEETRRNLEV</sequence>
<proteinExistence type="predicted"/>
<gene>
    <name evidence="1" type="ORF">DIU77_04295</name>
</gene>
<reference evidence="1" key="1">
    <citation type="submission" date="2018-05" db="EMBL/GenBank/DDBJ databases">
        <authorList>
            <person name="Lanie J.A."/>
            <person name="Ng W.-L."/>
            <person name="Kazmierczak K.M."/>
            <person name="Andrzejewski T.M."/>
            <person name="Davidsen T.M."/>
            <person name="Wayne K.J."/>
            <person name="Tettelin H."/>
            <person name="Glass J.I."/>
            <person name="Rusch D."/>
            <person name="Podicherti R."/>
            <person name="Tsui H.-C.T."/>
            <person name="Winkler M.E."/>
        </authorList>
    </citation>
    <scope>NUCLEOTIDE SEQUENCE</scope>
    <source>
        <strain evidence="1">ZC4RG45</strain>
    </source>
</reference>
<protein>
    <submittedName>
        <fullName evidence="1">Uncharacterized protein</fullName>
    </submittedName>
</protein>
<dbReference type="STRING" id="1111738.GCA_000427905_02270"/>
<evidence type="ECO:0000313" key="1">
    <source>
        <dbReference type="EMBL" id="PZN00107.1"/>
    </source>
</evidence>
<comment type="caution">
    <text evidence="1">The sequence shown here is derived from an EMBL/GenBank/DDBJ whole genome shotgun (WGS) entry which is preliminary data.</text>
</comment>
<name>A0A2W4LWR0_9PSEU</name>
<accession>A0A2W4LWR0</accession>
<dbReference type="AlphaFoldDB" id="A0A2W4LWR0"/>
<dbReference type="EMBL" id="QGUI01000108">
    <property type="protein sequence ID" value="PZN00107.1"/>
    <property type="molecule type" value="Genomic_DNA"/>
</dbReference>
<organism evidence="1">
    <name type="scientific">Thermocrispum agreste</name>
    <dbReference type="NCBI Taxonomy" id="37925"/>
    <lineage>
        <taxon>Bacteria</taxon>
        <taxon>Bacillati</taxon>
        <taxon>Actinomycetota</taxon>
        <taxon>Actinomycetes</taxon>
        <taxon>Pseudonocardiales</taxon>
        <taxon>Pseudonocardiaceae</taxon>
        <taxon>Thermocrispum</taxon>
    </lineage>
</organism>